<dbReference type="GO" id="GO:0044027">
    <property type="term" value="P:negative regulation of gene expression via chromosomal CpG island methylation"/>
    <property type="evidence" value="ECO:0007669"/>
    <property type="project" value="TreeGrafter"/>
</dbReference>
<dbReference type="CDD" id="cd00315">
    <property type="entry name" value="Cyt_C5_DNA_methylase"/>
    <property type="match status" value="1"/>
</dbReference>
<dbReference type="EMBL" id="FOLE01000009">
    <property type="protein sequence ID" value="SFC73361.1"/>
    <property type="molecule type" value="Genomic_DNA"/>
</dbReference>
<evidence type="ECO:0000256" key="7">
    <source>
        <dbReference type="RuleBase" id="RU000416"/>
    </source>
</evidence>
<dbReference type="InterPro" id="IPR001525">
    <property type="entry name" value="C5_MeTfrase"/>
</dbReference>
<comment type="catalytic activity">
    <reaction evidence="5 8">
        <text>a 2'-deoxycytidine in DNA + S-adenosyl-L-methionine = a 5-methyl-2'-deoxycytidine in DNA + S-adenosyl-L-homocysteine + H(+)</text>
        <dbReference type="Rhea" id="RHEA:13681"/>
        <dbReference type="Rhea" id="RHEA-COMP:11369"/>
        <dbReference type="Rhea" id="RHEA-COMP:11370"/>
        <dbReference type="ChEBI" id="CHEBI:15378"/>
        <dbReference type="ChEBI" id="CHEBI:57856"/>
        <dbReference type="ChEBI" id="CHEBI:59789"/>
        <dbReference type="ChEBI" id="CHEBI:85452"/>
        <dbReference type="ChEBI" id="CHEBI:85454"/>
        <dbReference type="EC" id="2.1.1.37"/>
    </reaction>
</comment>
<keyword evidence="4" id="KW-0680">Restriction system</keyword>
<sequence length="356" mass="40481">MMTNMLNNTVVIDLFCGIGGLSHGFVKEDFKVVAGIDIDKSCKYPFEANNNSVFILKSVSDISKKDIAPLFEKAECKILVGCAPCQPFSSYTFKDEEKKDNEKWSLLYDFARIVRETQPDIVSMENVSQLINFKKAPVFEDFLNSLKELGYFVHYEVVNCPDYGIPQKRKRLVLLASRLGKIQLIPKTHTKKTYVTVKDAIGQLPAIQDGEAYKNDKLHYARKLTPLNKERIEKTPYGGSWKDWPNDLKLECHKKDSGKSYPSVYGRMKWEEPAPTMTTHCIGYGNGRFGHPEQHRAISLREASLLQTFPIDYKFFDEKQQNFSSVAIARQIGNAVPVKLGEVIAKSIKEHLKNIA</sequence>
<dbReference type="NCBIfam" id="TIGR00675">
    <property type="entry name" value="dcm"/>
    <property type="match status" value="1"/>
</dbReference>
<dbReference type="PANTHER" id="PTHR10629:SF52">
    <property type="entry name" value="DNA (CYTOSINE-5)-METHYLTRANSFERASE 1"/>
    <property type="match status" value="1"/>
</dbReference>
<dbReference type="Gene3D" id="3.90.120.10">
    <property type="entry name" value="DNA Methylase, subunit A, domain 2"/>
    <property type="match status" value="1"/>
</dbReference>
<dbReference type="InterPro" id="IPR029063">
    <property type="entry name" value="SAM-dependent_MTases_sf"/>
</dbReference>
<dbReference type="Pfam" id="PF00145">
    <property type="entry name" value="DNA_methylase"/>
    <property type="match status" value="1"/>
</dbReference>
<evidence type="ECO:0000256" key="4">
    <source>
        <dbReference type="ARBA" id="ARBA00022747"/>
    </source>
</evidence>
<dbReference type="PROSITE" id="PS00094">
    <property type="entry name" value="C5_MTASE_1"/>
    <property type="match status" value="1"/>
</dbReference>
<evidence type="ECO:0000313" key="9">
    <source>
        <dbReference type="EMBL" id="SFC73361.1"/>
    </source>
</evidence>
<keyword evidence="10" id="KW-1185">Reference proteome</keyword>
<dbReference type="InterPro" id="IPR018117">
    <property type="entry name" value="C5_DNA_meth_AS"/>
</dbReference>
<dbReference type="SUPFAM" id="SSF53335">
    <property type="entry name" value="S-adenosyl-L-methionine-dependent methyltransferases"/>
    <property type="match status" value="1"/>
</dbReference>
<proteinExistence type="inferred from homology"/>
<evidence type="ECO:0000256" key="6">
    <source>
        <dbReference type="PROSITE-ProRule" id="PRU01016"/>
    </source>
</evidence>
<dbReference type="PROSITE" id="PS51679">
    <property type="entry name" value="SAM_MT_C5"/>
    <property type="match status" value="1"/>
</dbReference>
<dbReference type="PANTHER" id="PTHR10629">
    <property type="entry name" value="CYTOSINE-SPECIFIC METHYLTRANSFERASE"/>
    <property type="match status" value="1"/>
</dbReference>
<organism evidence="9 10">
    <name type="scientific">Flexibacter flexilis DSM 6793</name>
    <dbReference type="NCBI Taxonomy" id="927664"/>
    <lineage>
        <taxon>Bacteria</taxon>
        <taxon>Pseudomonadati</taxon>
        <taxon>Bacteroidota</taxon>
        <taxon>Cytophagia</taxon>
        <taxon>Cytophagales</taxon>
        <taxon>Flexibacteraceae</taxon>
        <taxon>Flexibacter</taxon>
    </lineage>
</organism>
<dbReference type="STRING" id="927664.SAMN05421780_1095"/>
<evidence type="ECO:0000256" key="2">
    <source>
        <dbReference type="ARBA" id="ARBA00022679"/>
    </source>
</evidence>
<protein>
    <recommendedName>
        <fullName evidence="8">Cytosine-specific methyltransferase</fullName>
        <ecNumber evidence="8">2.1.1.37</ecNumber>
    </recommendedName>
</protein>
<evidence type="ECO:0000313" key="10">
    <source>
        <dbReference type="Proteomes" id="UP000199514"/>
    </source>
</evidence>
<keyword evidence="2 6" id="KW-0808">Transferase</keyword>
<keyword evidence="3 6" id="KW-0949">S-adenosyl-L-methionine</keyword>
<dbReference type="EC" id="2.1.1.37" evidence="8"/>
<evidence type="ECO:0000256" key="8">
    <source>
        <dbReference type="RuleBase" id="RU000417"/>
    </source>
</evidence>
<evidence type="ECO:0000256" key="3">
    <source>
        <dbReference type="ARBA" id="ARBA00022691"/>
    </source>
</evidence>
<dbReference type="Gene3D" id="3.40.50.150">
    <property type="entry name" value="Vaccinia Virus protein VP39"/>
    <property type="match status" value="1"/>
</dbReference>
<feature type="active site" evidence="6">
    <location>
        <position position="85"/>
    </location>
</feature>
<reference evidence="9 10" key="1">
    <citation type="submission" date="2016-10" db="EMBL/GenBank/DDBJ databases">
        <authorList>
            <person name="de Groot N.N."/>
        </authorList>
    </citation>
    <scope>NUCLEOTIDE SEQUENCE [LARGE SCALE GENOMIC DNA]</scope>
    <source>
        <strain evidence="9 10">DSM 6793</strain>
    </source>
</reference>
<dbReference type="PROSITE" id="PS00095">
    <property type="entry name" value="C5_MTASE_2"/>
    <property type="match status" value="1"/>
</dbReference>
<dbReference type="GO" id="GO:0009307">
    <property type="term" value="P:DNA restriction-modification system"/>
    <property type="evidence" value="ECO:0007669"/>
    <property type="project" value="UniProtKB-KW"/>
</dbReference>
<accession>A0A1I1LJZ7</accession>
<dbReference type="InterPro" id="IPR031303">
    <property type="entry name" value="C5_meth_CS"/>
</dbReference>
<dbReference type="PRINTS" id="PR00105">
    <property type="entry name" value="C5METTRFRASE"/>
</dbReference>
<evidence type="ECO:0000256" key="5">
    <source>
        <dbReference type="ARBA" id="ARBA00047422"/>
    </source>
</evidence>
<dbReference type="Proteomes" id="UP000199514">
    <property type="component" value="Unassembled WGS sequence"/>
</dbReference>
<dbReference type="GO" id="GO:0003677">
    <property type="term" value="F:DNA binding"/>
    <property type="evidence" value="ECO:0007669"/>
    <property type="project" value="TreeGrafter"/>
</dbReference>
<name>A0A1I1LJZ7_9BACT</name>
<keyword evidence="1 6" id="KW-0489">Methyltransferase</keyword>
<comment type="similarity">
    <text evidence="6 7">Belongs to the class I-like SAM-binding methyltransferase superfamily. C5-methyltransferase family.</text>
</comment>
<dbReference type="GO" id="GO:0003886">
    <property type="term" value="F:DNA (cytosine-5-)-methyltransferase activity"/>
    <property type="evidence" value="ECO:0007669"/>
    <property type="project" value="UniProtKB-EC"/>
</dbReference>
<dbReference type="InterPro" id="IPR050390">
    <property type="entry name" value="C5-Methyltransferase"/>
</dbReference>
<dbReference type="GO" id="GO:0032259">
    <property type="term" value="P:methylation"/>
    <property type="evidence" value="ECO:0007669"/>
    <property type="project" value="UniProtKB-KW"/>
</dbReference>
<evidence type="ECO:0000256" key="1">
    <source>
        <dbReference type="ARBA" id="ARBA00022603"/>
    </source>
</evidence>
<gene>
    <name evidence="9" type="ORF">SAMN05421780_1095</name>
</gene>
<dbReference type="AlphaFoldDB" id="A0A1I1LJZ7"/>